<dbReference type="AlphaFoldDB" id="A0A9Q3F6L0"/>
<reference evidence="1" key="1">
    <citation type="submission" date="2021-03" db="EMBL/GenBank/DDBJ databases">
        <title>Draft genome sequence of rust myrtle Austropuccinia psidii MF-1, a brazilian biotype.</title>
        <authorList>
            <person name="Quecine M.C."/>
            <person name="Pachon D.M.R."/>
            <person name="Bonatelli M.L."/>
            <person name="Correr F.H."/>
            <person name="Franceschini L.M."/>
            <person name="Leite T.F."/>
            <person name="Margarido G.R.A."/>
            <person name="Almeida C.A."/>
            <person name="Ferrarezi J.A."/>
            <person name="Labate C.A."/>
        </authorList>
    </citation>
    <scope>NUCLEOTIDE SEQUENCE</scope>
    <source>
        <strain evidence="1">MF-1</strain>
    </source>
</reference>
<name>A0A9Q3F6L0_9BASI</name>
<evidence type="ECO:0000313" key="2">
    <source>
        <dbReference type="Proteomes" id="UP000765509"/>
    </source>
</evidence>
<organism evidence="1 2">
    <name type="scientific">Austropuccinia psidii MF-1</name>
    <dbReference type="NCBI Taxonomy" id="1389203"/>
    <lineage>
        <taxon>Eukaryota</taxon>
        <taxon>Fungi</taxon>
        <taxon>Dikarya</taxon>
        <taxon>Basidiomycota</taxon>
        <taxon>Pucciniomycotina</taxon>
        <taxon>Pucciniomycetes</taxon>
        <taxon>Pucciniales</taxon>
        <taxon>Sphaerophragmiaceae</taxon>
        <taxon>Austropuccinia</taxon>
    </lineage>
</organism>
<evidence type="ECO:0000313" key="1">
    <source>
        <dbReference type="EMBL" id="MBW0534736.1"/>
    </source>
</evidence>
<accession>A0A9Q3F6L0</accession>
<sequence length="123" mass="14346">MVAILEEKTIKYFHTYDICQKEIRGTGKKIGLIIHIQEPKSPWEVFHEFKIKHPTFLVSLIKQYQPATKELFPLRKTAPFTVPPVEQNEYKNIKKISKKGDSGVKIKGDIFSFFETQYMKTIG</sequence>
<gene>
    <name evidence="1" type="ORF">O181_074451</name>
</gene>
<dbReference type="Proteomes" id="UP000765509">
    <property type="component" value="Unassembled WGS sequence"/>
</dbReference>
<proteinExistence type="predicted"/>
<comment type="caution">
    <text evidence="1">The sequence shown here is derived from an EMBL/GenBank/DDBJ whole genome shotgun (WGS) entry which is preliminary data.</text>
</comment>
<protein>
    <submittedName>
        <fullName evidence="1">Uncharacterized protein</fullName>
    </submittedName>
</protein>
<keyword evidence="2" id="KW-1185">Reference proteome</keyword>
<dbReference type="EMBL" id="AVOT02039638">
    <property type="protein sequence ID" value="MBW0534736.1"/>
    <property type="molecule type" value="Genomic_DNA"/>
</dbReference>